<protein>
    <submittedName>
        <fullName evidence="2">Uncharacterized protein</fullName>
    </submittedName>
</protein>
<proteinExistence type="predicted"/>
<gene>
    <name evidence="2" type="ORF">SDC9_77799</name>
</gene>
<sequence length="73" mass="8388">MDLFKGLFDLDDDGNLGSTERAFEFGAVEELLEEDEDEYGDDFEDDDGDPEDENDDAYEDDDDLYSENEDDDL</sequence>
<dbReference type="EMBL" id="VSSQ01006019">
    <property type="protein sequence ID" value="MPM31245.1"/>
    <property type="molecule type" value="Genomic_DNA"/>
</dbReference>
<evidence type="ECO:0000313" key="2">
    <source>
        <dbReference type="EMBL" id="MPM31245.1"/>
    </source>
</evidence>
<organism evidence="2">
    <name type="scientific">bioreactor metagenome</name>
    <dbReference type="NCBI Taxonomy" id="1076179"/>
    <lineage>
        <taxon>unclassified sequences</taxon>
        <taxon>metagenomes</taxon>
        <taxon>ecological metagenomes</taxon>
    </lineage>
</organism>
<feature type="region of interest" description="Disordered" evidence="1">
    <location>
        <begin position="31"/>
        <end position="73"/>
    </location>
</feature>
<reference evidence="2" key="1">
    <citation type="submission" date="2019-08" db="EMBL/GenBank/DDBJ databases">
        <authorList>
            <person name="Kucharzyk K."/>
            <person name="Murdoch R.W."/>
            <person name="Higgins S."/>
            <person name="Loffler F."/>
        </authorList>
    </citation>
    <scope>NUCLEOTIDE SEQUENCE</scope>
</reference>
<comment type="caution">
    <text evidence="2">The sequence shown here is derived from an EMBL/GenBank/DDBJ whole genome shotgun (WGS) entry which is preliminary data.</text>
</comment>
<accession>A0A644YRN4</accession>
<dbReference type="AlphaFoldDB" id="A0A644YRN4"/>
<evidence type="ECO:0000256" key="1">
    <source>
        <dbReference type="SAM" id="MobiDB-lite"/>
    </source>
</evidence>
<name>A0A644YRN4_9ZZZZ</name>